<evidence type="ECO:0008006" key="3">
    <source>
        <dbReference type="Google" id="ProtNLM"/>
    </source>
</evidence>
<dbReference type="Gene3D" id="3.30.1490.480">
    <property type="entry name" value="Endolytic murein transglycosylase"/>
    <property type="match status" value="1"/>
</dbReference>
<gene>
    <name evidence="1" type="ORF">JCM9157_450</name>
</gene>
<reference evidence="1 2" key="1">
    <citation type="journal article" date="2014" name="Genome Announc.">
        <title>Draft Genome Sequences of Three Alkaliphilic Bacillus Strains, Bacillus wakoensis JCM 9140T, Bacillus akibai JCM 9157T, and Bacillus hemicellulosilyticus JCM 9152T.</title>
        <authorList>
            <person name="Yuki M."/>
            <person name="Oshima K."/>
            <person name="Suda W."/>
            <person name="Oshida Y."/>
            <person name="Kitamura K."/>
            <person name="Iida T."/>
            <person name="Hattori M."/>
            <person name="Ohkuma M."/>
        </authorList>
    </citation>
    <scope>NUCLEOTIDE SEQUENCE [LARGE SCALE GENOMIC DNA]</scope>
    <source>
        <strain evidence="1 2">JCM 9157</strain>
    </source>
</reference>
<organism evidence="1 2">
    <name type="scientific">Halalkalibacter akibai (strain ATCC 43226 / DSM 21942 / CIP 109018 / JCM 9157 / 1139)</name>
    <name type="common">Bacillus akibai</name>
    <dbReference type="NCBI Taxonomy" id="1236973"/>
    <lineage>
        <taxon>Bacteria</taxon>
        <taxon>Bacillati</taxon>
        <taxon>Bacillota</taxon>
        <taxon>Bacilli</taxon>
        <taxon>Bacillales</taxon>
        <taxon>Bacillaceae</taxon>
        <taxon>Halalkalibacter</taxon>
    </lineage>
</organism>
<evidence type="ECO:0000313" key="1">
    <source>
        <dbReference type="EMBL" id="GAE33447.1"/>
    </source>
</evidence>
<comment type="caution">
    <text evidence="1">The sequence shown here is derived from an EMBL/GenBank/DDBJ whole genome shotgun (WGS) entry which is preliminary data.</text>
</comment>
<dbReference type="EMBL" id="BAUV01000002">
    <property type="protein sequence ID" value="GAE33447.1"/>
    <property type="molecule type" value="Genomic_DNA"/>
</dbReference>
<dbReference type="STRING" id="1236973.JCM9157_450"/>
<name>W4QNJ0_HALA3</name>
<sequence length="154" mass="17188">MSSNALQQFAGGLFISSAVLGGVYWLSSSNEVPPVSEQEPLSHEQMKYELESEGFAVIPLSELHQLREAASPEVSLEEEEEITEEESIYIFQLEITAGMTSYDVADRLLTGRVITDRSEFLHSVDTLEKSTSLKIGTYQLRSDMSHEEILNIIS</sequence>
<dbReference type="eggNOG" id="COG1559">
    <property type="taxonomic scope" value="Bacteria"/>
</dbReference>
<evidence type="ECO:0000313" key="2">
    <source>
        <dbReference type="Proteomes" id="UP000018896"/>
    </source>
</evidence>
<protein>
    <recommendedName>
        <fullName evidence="3">Endolytic transglycosylase MltG</fullName>
    </recommendedName>
</protein>
<dbReference type="AlphaFoldDB" id="W4QNJ0"/>
<dbReference type="Proteomes" id="UP000018896">
    <property type="component" value="Unassembled WGS sequence"/>
</dbReference>
<dbReference type="OrthoDB" id="2138957at2"/>
<dbReference type="RefSeq" id="WP_052012892.1">
    <property type="nucleotide sequence ID" value="NZ_BAUV01000002.1"/>
</dbReference>
<accession>W4QNJ0</accession>
<keyword evidence="2" id="KW-1185">Reference proteome</keyword>
<proteinExistence type="predicted"/>